<proteinExistence type="predicted"/>
<dbReference type="GeneID" id="10498625"/>
<dbReference type="Pfam" id="PF12705">
    <property type="entry name" value="PDDEXK_1"/>
    <property type="match status" value="1"/>
</dbReference>
<keyword evidence="3" id="KW-1185">Reference proteome</keyword>
<gene>
    <name evidence="2" type="ORF">PaP-PAS50_gp37</name>
</gene>
<dbReference type="InterPro" id="IPR011604">
    <property type="entry name" value="PDDEXK-like_dom_sf"/>
</dbReference>
<dbReference type="EMBL" id="FJ706172">
    <property type="protein sequence ID" value="ACX30876.1"/>
    <property type="molecule type" value="Genomic_DNA"/>
</dbReference>
<dbReference type="RefSeq" id="YP_004414741.1">
    <property type="nucleotide sequence ID" value="NC_015453.1"/>
</dbReference>
<sequence length="343" mass="38941">MPLAQYPSTINHPGHISYSSLSQWAECGEKWRLSHGYHAQHHTWYATIAGSAIHRITEQYDLHLYSPAEYLALPDKLASFKNVFDTQVALAESEGTRHKPSGRICKNMCESGGPHKKDYNWWMMYGPTFVDRWKTWRRNHPEYITAVIDGKPGIEYPVETTLDDGTQIVGYIDRIFTDTDTGETFILDLKTGRLPADSMQLHTYRYMLNQHGIHVTKGMFWTPATTNHNDKSVEQGTSTELYDLDNNTYRHVSSMYSQAMKGISQGIFVPHVTTLCKGCPVKDACWAVNGKDAYRYPIETTVLCKGCPVQDACWAVNGKDAYRYPIESTVQPPATDDKEQDPT</sequence>
<dbReference type="Proteomes" id="UP000008740">
    <property type="component" value="Segment"/>
</dbReference>
<name>F4MIM7_9CAUD</name>
<reference evidence="2 3" key="1">
    <citation type="journal article" date="2011" name="BMC Genomics">
        <title>Characterization and genome sequencing of two Propionibacterium acnes phages displaying pseudolysogeny.</title>
        <authorList>
            <person name="Lood R."/>
            <person name="Collin M."/>
        </authorList>
    </citation>
    <scope>NUCLEOTIDE SEQUENCE [LARGE SCALE GENOMIC DNA]</scope>
</reference>
<evidence type="ECO:0000259" key="1">
    <source>
        <dbReference type="Pfam" id="PF12705"/>
    </source>
</evidence>
<dbReference type="OrthoDB" id="4950at10239"/>
<dbReference type="KEGG" id="vg:10498625"/>
<protein>
    <submittedName>
        <fullName evidence="2">Gp37</fullName>
    </submittedName>
</protein>
<dbReference type="Gene3D" id="3.90.320.10">
    <property type="match status" value="1"/>
</dbReference>
<evidence type="ECO:0000313" key="2">
    <source>
        <dbReference type="EMBL" id="ACX30876.1"/>
    </source>
</evidence>
<feature type="domain" description="PD-(D/E)XK endonuclease-like" evidence="1">
    <location>
        <begin position="15"/>
        <end position="285"/>
    </location>
</feature>
<dbReference type="InterPro" id="IPR038726">
    <property type="entry name" value="PDDEXK_AddAB-type"/>
</dbReference>
<evidence type="ECO:0000313" key="3">
    <source>
        <dbReference type="Proteomes" id="UP000008740"/>
    </source>
</evidence>
<accession>F4MIM7</accession>
<organism evidence="2 3">
    <name type="scientific">Propionibacterium phage PAS50</name>
    <dbReference type="NCBI Taxonomy" id="504553"/>
    <lineage>
        <taxon>Viruses</taxon>
        <taxon>Duplodnaviria</taxon>
        <taxon>Heunggongvirae</taxon>
        <taxon>Uroviricota</taxon>
        <taxon>Caudoviricetes</taxon>
        <taxon>Pahexavirus</taxon>
        <taxon>Pahexavirus PAS50</taxon>
    </lineage>
</organism>